<keyword evidence="1" id="KW-0812">Transmembrane</keyword>
<protein>
    <submittedName>
        <fullName evidence="2">Hypotetical protein</fullName>
    </submittedName>
</protein>
<feature type="transmembrane region" description="Helical" evidence="1">
    <location>
        <begin position="20"/>
        <end position="42"/>
    </location>
</feature>
<gene>
    <name evidence="2" type="ORF">PGABG01_0020300</name>
</gene>
<comment type="caution">
    <text evidence="2">The sequence shown here is derived from an EMBL/GenBank/DDBJ whole genome shotgun (WGS) entry which is preliminary data.</text>
</comment>
<keyword evidence="3" id="KW-1185">Reference proteome</keyword>
<evidence type="ECO:0000313" key="2">
    <source>
        <dbReference type="EMBL" id="SOV20382.1"/>
    </source>
</evidence>
<organism evidence="2 3">
    <name type="scientific">Plasmodium gaboni</name>
    <dbReference type="NCBI Taxonomy" id="647221"/>
    <lineage>
        <taxon>Eukaryota</taxon>
        <taxon>Sar</taxon>
        <taxon>Alveolata</taxon>
        <taxon>Apicomplexa</taxon>
        <taxon>Aconoidasida</taxon>
        <taxon>Haemosporida</taxon>
        <taxon>Plasmodiidae</taxon>
        <taxon>Plasmodium</taxon>
        <taxon>Plasmodium (Laverania)</taxon>
    </lineage>
</organism>
<dbReference type="EMBL" id="FMKD01000050">
    <property type="protein sequence ID" value="SOV20382.1"/>
    <property type="molecule type" value="Genomic_DNA"/>
</dbReference>
<evidence type="ECO:0000313" key="3">
    <source>
        <dbReference type="Proteomes" id="UP000831156"/>
    </source>
</evidence>
<name>A0ABY1UVE2_9APIC</name>
<evidence type="ECO:0000256" key="1">
    <source>
        <dbReference type="SAM" id="Phobius"/>
    </source>
</evidence>
<keyword evidence="1" id="KW-1133">Transmembrane helix</keyword>
<reference evidence="2" key="1">
    <citation type="submission" date="2016-09" db="EMBL/GenBank/DDBJ databases">
        <authorList>
            <consortium name="Pathogen Informatics"/>
            <person name="Sun Q."/>
            <person name="Inoue M."/>
        </authorList>
    </citation>
    <scope>NUCLEOTIDE SEQUENCE</scope>
</reference>
<keyword evidence="1" id="KW-0472">Membrane</keyword>
<accession>A0ABY1UVE2</accession>
<dbReference type="Proteomes" id="UP000831156">
    <property type="component" value="Unassembled WGS sequence"/>
</dbReference>
<sequence>MAGFFDASNDAVCVVVTLKVVASAPVLICVTISFTIVLISVYDEPCNETFSRARDNLGIIVQMGSSVTAT</sequence>
<proteinExistence type="predicted"/>